<sequence length="133" mass="13720">MLEWATFGAAALAAVGTFLGPLVAYRSVTRTAAATRLQADVDRYISLALEPDAVTCRLGIAQLQYLLNAGDLSESQLNAVSEAIGAGLRRLQEEMEADPDAVVAVELGAADLDPAALDPPRDTGGPRRGAGAG</sequence>
<protein>
    <submittedName>
        <fullName evidence="2">Uncharacterized protein</fullName>
    </submittedName>
</protein>
<evidence type="ECO:0000256" key="1">
    <source>
        <dbReference type="SAM" id="MobiDB-lite"/>
    </source>
</evidence>
<dbReference type="EMBL" id="CADCTS010000227">
    <property type="protein sequence ID" value="CAA9304085.1"/>
    <property type="molecule type" value="Genomic_DNA"/>
</dbReference>
<accession>A0A6J4KGB6</accession>
<name>A0A6J4KGB6_9ACTN</name>
<gene>
    <name evidence="2" type="ORF">AVDCRST_MAG48-1562</name>
</gene>
<dbReference type="AlphaFoldDB" id="A0A6J4KGB6"/>
<reference evidence="2" key="1">
    <citation type="submission" date="2020-02" db="EMBL/GenBank/DDBJ databases">
        <authorList>
            <person name="Meier V. D."/>
        </authorList>
    </citation>
    <scope>NUCLEOTIDE SEQUENCE</scope>
    <source>
        <strain evidence="2">AVDCRST_MAG48</strain>
    </source>
</reference>
<evidence type="ECO:0000313" key="2">
    <source>
        <dbReference type="EMBL" id="CAA9304085.1"/>
    </source>
</evidence>
<organism evidence="2">
    <name type="scientific">uncultured Friedmanniella sp</name>
    <dbReference type="NCBI Taxonomy" id="335381"/>
    <lineage>
        <taxon>Bacteria</taxon>
        <taxon>Bacillati</taxon>
        <taxon>Actinomycetota</taxon>
        <taxon>Actinomycetes</taxon>
        <taxon>Propionibacteriales</taxon>
        <taxon>Nocardioidaceae</taxon>
        <taxon>Friedmanniella</taxon>
        <taxon>environmental samples</taxon>
    </lineage>
</organism>
<proteinExistence type="predicted"/>
<feature type="region of interest" description="Disordered" evidence="1">
    <location>
        <begin position="113"/>
        <end position="133"/>
    </location>
</feature>